<accession>A0ACB8YDP4</accession>
<reference evidence="1 2" key="2">
    <citation type="journal article" date="2022" name="Mol. Ecol. Resour.">
        <title>The genomes of chicory, endive, great burdock and yacon provide insights into Asteraceae paleo-polyploidization history and plant inulin production.</title>
        <authorList>
            <person name="Fan W."/>
            <person name="Wang S."/>
            <person name="Wang H."/>
            <person name="Wang A."/>
            <person name="Jiang F."/>
            <person name="Liu H."/>
            <person name="Zhao H."/>
            <person name="Xu D."/>
            <person name="Zhang Y."/>
        </authorList>
    </citation>
    <scope>NUCLEOTIDE SEQUENCE [LARGE SCALE GENOMIC DNA]</scope>
    <source>
        <strain evidence="2">cv. Yunnan</strain>
        <tissue evidence="1">Leaves</tissue>
    </source>
</reference>
<gene>
    <name evidence="1" type="ORF">L1987_83538</name>
</gene>
<reference evidence="2" key="1">
    <citation type="journal article" date="2022" name="Mol. Ecol. Resour.">
        <title>The genomes of chicory, endive, great burdock and yacon provide insights into Asteraceae palaeo-polyploidization history and plant inulin production.</title>
        <authorList>
            <person name="Fan W."/>
            <person name="Wang S."/>
            <person name="Wang H."/>
            <person name="Wang A."/>
            <person name="Jiang F."/>
            <person name="Liu H."/>
            <person name="Zhao H."/>
            <person name="Xu D."/>
            <person name="Zhang Y."/>
        </authorList>
    </citation>
    <scope>NUCLEOTIDE SEQUENCE [LARGE SCALE GENOMIC DNA]</scope>
    <source>
        <strain evidence="2">cv. Yunnan</strain>
    </source>
</reference>
<comment type="caution">
    <text evidence="1">The sequence shown here is derived from an EMBL/GenBank/DDBJ whole genome shotgun (WGS) entry which is preliminary data.</text>
</comment>
<name>A0ACB8YDP4_9ASTR</name>
<protein>
    <submittedName>
        <fullName evidence="1">Uncharacterized protein</fullName>
    </submittedName>
</protein>
<proteinExistence type="predicted"/>
<keyword evidence="2" id="KW-1185">Reference proteome</keyword>
<sequence length="133" mass="14962">MIGALSRSSDHLALLEIKAKITNDPQGALTSWNDSLPFCQWRGVTCGRRHQRVTILNLQDMSLVGSLSPYLGNTSFLHNITLDNNQLHGSIPREIGRLYRLQVAGQETKWLRGKKVLYLVIGREIVEVFCCTV</sequence>
<evidence type="ECO:0000313" key="2">
    <source>
        <dbReference type="Proteomes" id="UP001056120"/>
    </source>
</evidence>
<organism evidence="1 2">
    <name type="scientific">Smallanthus sonchifolius</name>
    <dbReference type="NCBI Taxonomy" id="185202"/>
    <lineage>
        <taxon>Eukaryota</taxon>
        <taxon>Viridiplantae</taxon>
        <taxon>Streptophyta</taxon>
        <taxon>Embryophyta</taxon>
        <taxon>Tracheophyta</taxon>
        <taxon>Spermatophyta</taxon>
        <taxon>Magnoliopsida</taxon>
        <taxon>eudicotyledons</taxon>
        <taxon>Gunneridae</taxon>
        <taxon>Pentapetalae</taxon>
        <taxon>asterids</taxon>
        <taxon>campanulids</taxon>
        <taxon>Asterales</taxon>
        <taxon>Asteraceae</taxon>
        <taxon>Asteroideae</taxon>
        <taxon>Heliantheae alliance</taxon>
        <taxon>Millerieae</taxon>
        <taxon>Smallanthus</taxon>
    </lineage>
</organism>
<dbReference type="Proteomes" id="UP001056120">
    <property type="component" value="Linkage Group LG28"/>
</dbReference>
<dbReference type="EMBL" id="CM042045">
    <property type="protein sequence ID" value="KAI3683044.1"/>
    <property type="molecule type" value="Genomic_DNA"/>
</dbReference>
<evidence type="ECO:0000313" key="1">
    <source>
        <dbReference type="EMBL" id="KAI3683044.1"/>
    </source>
</evidence>